<dbReference type="Proteomes" id="UP000065511">
    <property type="component" value="Chromosome"/>
</dbReference>
<dbReference type="KEGG" id="ess:ATZ33_13775"/>
<sequence length="101" mass="11919">MEKISILKTQYHILLESLILYGDYSNTPQISTIRLILDKLDKCKNIDDLEEIRKINDSLYPPRGGLGEFYIWDNDYDKRMLLNEPIDKAKDITWNILNTDL</sequence>
<dbReference type="OrthoDB" id="2003057at2"/>
<evidence type="ECO:0000313" key="3">
    <source>
        <dbReference type="Proteomes" id="UP000065511"/>
    </source>
</evidence>
<evidence type="ECO:0000313" key="2">
    <source>
        <dbReference type="EMBL" id="OJG88187.1"/>
    </source>
</evidence>
<keyword evidence="3" id="KW-1185">Reference proteome</keyword>
<accession>A0A0S3KDN1</accession>
<reference evidence="1 3" key="2">
    <citation type="submission" date="2015-12" db="EMBL/GenBank/DDBJ databases">
        <authorList>
            <person name="Lauer A."/>
            <person name="Humrighouse B."/>
            <person name="Loparev V."/>
            <person name="Shewmaker P.L."/>
            <person name="Whitney A.M."/>
            <person name="McLaughlin R.W."/>
        </authorList>
    </citation>
    <scope>NUCLEOTIDE SEQUENCE [LARGE SCALE GENOMIC DNA]</scope>
    <source>
        <strain evidence="1 3">LMG 23085</strain>
    </source>
</reference>
<organism evidence="2 4">
    <name type="scientific">Enterococcus silesiacus</name>
    <dbReference type="NCBI Taxonomy" id="332949"/>
    <lineage>
        <taxon>Bacteria</taxon>
        <taxon>Bacillati</taxon>
        <taxon>Bacillota</taxon>
        <taxon>Bacilli</taxon>
        <taxon>Lactobacillales</taxon>
        <taxon>Enterococcaceae</taxon>
        <taxon>Enterococcus</taxon>
    </lineage>
</organism>
<dbReference type="EMBL" id="JXLC01000026">
    <property type="protein sequence ID" value="OJG88187.1"/>
    <property type="molecule type" value="Genomic_DNA"/>
</dbReference>
<reference evidence="2 4" key="1">
    <citation type="submission" date="2014-12" db="EMBL/GenBank/DDBJ databases">
        <title>Draft genome sequences of 29 type strains of Enterococci.</title>
        <authorList>
            <person name="Zhong Z."/>
            <person name="Sun Z."/>
            <person name="Liu W."/>
            <person name="Zhang W."/>
            <person name="Zhang H."/>
        </authorList>
    </citation>
    <scope>NUCLEOTIDE SEQUENCE [LARGE SCALE GENOMIC DNA]</scope>
    <source>
        <strain evidence="2 4">DSM 22801</strain>
    </source>
</reference>
<dbReference type="EMBL" id="CP013614">
    <property type="protein sequence ID" value="ALS02416.1"/>
    <property type="molecule type" value="Genomic_DNA"/>
</dbReference>
<dbReference type="AlphaFoldDB" id="A0A0S3KDN1"/>
<evidence type="ECO:0000313" key="1">
    <source>
        <dbReference type="EMBL" id="ALS02416.1"/>
    </source>
</evidence>
<name>A0A0S3KDN1_9ENTE</name>
<evidence type="ECO:0000313" key="4">
    <source>
        <dbReference type="Proteomes" id="UP000183039"/>
    </source>
</evidence>
<dbReference type="Proteomes" id="UP000183039">
    <property type="component" value="Unassembled WGS sequence"/>
</dbReference>
<gene>
    <name evidence="1" type="ORF">ATZ33_13775</name>
    <name evidence="2" type="ORF">RV15_GL001846</name>
</gene>
<dbReference type="RefSeq" id="WP_071878833.1">
    <property type="nucleotide sequence ID" value="NZ_JXLC01000026.1"/>
</dbReference>
<protein>
    <submittedName>
        <fullName evidence="2">Uncharacterized protein</fullName>
    </submittedName>
</protein>
<proteinExistence type="predicted"/>